<dbReference type="Proteomes" id="UP000752012">
    <property type="component" value="Unassembled WGS sequence"/>
</dbReference>
<dbReference type="RefSeq" id="WP_168006002.1">
    <property type="nucleotide sequence ID" value="NZ_JAATHJ010000008.1"/>
</dbReference>
<evidence type="ECO:0000313" key="1">
    <source>
        <dbReference type="EMBL" id="NJP37449.1"/>
    </source>
</evidence>
<dbReference type="CDD" id="cd03808">
    <property type="entry name" value="GT4_CapM-like"/>
    <property type="match status" value="1"/>
</dbReference>
<reference evidence="1 2" key="1">
    <citation type="submission" date="2020-03" db="EMBL/GenBank/DDBJ databases">
        <title>Assessment of the enzymatic potential of alkaline-tolerant lipase obtained from Bacillus luteus H11 (technogenic soil) for the bioremediation of saline soils contaminated with petroleum substances.</title>
        <authorList>
            <person name="Kalwasinska A."/>
        </authorList>
    </citation>
    <scope>NUCLEOTIDE SEQUENCE [LARGE SCALE GENOMIC DNA]</scope>
    <source>
        <strain evidence="1 2">H11</strain>
    </source>
</reference>
<keyword evidence="2" id="KW-1185">Reference proteome</keyword>
<dbReference type="AlphaFoldDB" id="A0A969TWN6"/>
<proteinExistence type="predicted"/>
<protein>
    <submittedName>
        <fullName evidence="1">Glycosyltransferase family 4 protein</fullName>
    </submittedName>
</protein>
<dbReference type="Gene3D" id="3.40.50.2000">
    <property type="entry name" value="Glycogen Phosphorylase B"/>
    <property type="match status" value="2"/>
</dbReference>
<dbReference type="SUPFAM" id="SSF53756">
    <property type="entry name" value="UDP-Glycosyltransferase/glycogen phosphorylase"/>
    <property type="match status" value="1"/>
</dbReference>
<dbReference type="EMBL" id="JAATHJ010000008">
    <property type="protein sequence ID" value="NJP37449.1"/>
    <property type="molecule type" value="Genomic_DNA"/>
</dbReference>
<dbReference type="Pfam" id="PF13692">
    <property type="entry name" value="Glyco_trans_1_4"/>
    <property type="match status" value="1"/>
</dbReference>
<dbReference type="PANTHER" id="PTHR12526">
    <property type="entry name" value="GLYCOSYLTRANSFERASE"/>
    <property type="match status" value="1"/>
</dbReference>
<dbReference type="PANTHER" id="PTHR12526:SF638">
    <property type="entry name" value="SPORE COAT PROTEIN SA"/>
    <property type="match status" value="1"/>
</dbReference>
<evidence type="ECO:0000313" key="2">
    <source>
        <dbReference type="Proteomes" id="UP000752012"/>
    </source>
</evidence>
<name>A0A969TWN6_9BACI</name>
<organism evidence="1 2">
    <name type="scientific">Alkalicoccus luteus</name>
    <dbReference type="NCBI Taxonomy" id="1237094"/>
    <lineage>
        <taxon>Bacteria</taxon>
        <taxon>Bacillati</taxon>
        <taxon>Bacillota</taxon>
        <taxon>Bacilli</taxon>
        <taxon>Bacillales</taxon>
        <taxon>Bacillaceae</taxon>
        <taxon>Alkalicoccus</taxon>
    </lineage>
</organism>
<comment type="caution">
    <text evidence="1">The sequence shown here is derived from an EMBL/GenBank/DDBJ whole genome shotgun (WGS) entry which is preliminary data.</text>
</comment>
<accession>A0A969TWN6</accession>
<dbReference type="GO" id="GO:0016757">
    <property type="term" value="F:glycosyltransferase activity"/>
    <property type="evidence" value="ECO:0007669"/>
    <property type="project" value="TreeGrafter"/>
</dbReference>
<sequence length="379" mass="42873">MKIFILGSYGPSLVNFRGDMIKAMVESGHEVIASAPHDYEDLQAQIAELGAKYVPIEMDRTGMNPFKDIKLIKSLIKLLKQERPDCFLSYTIKPNIYGSISAYFCGIENIYSMMTGSGSIIRGDSLKLKVLHKILFKLYRFAFSKCRTIFFLNKDDLELFKRNKIIRDDKTVILGSSGVNTLLFNKRKITNTNTFLFVARLIKDKGIYEFLEAATVAKKQRPNMIFKVLGPIDTNPTAIGLEDLEEWTNAGIVEYLGEAKDVRPYIENSFVITLPSYHEGQGRVLLEAMSMGRAVLATNVPGCRQTVEDGITGYLVPKKNVEALANKMVQMYDNQHETQQMAKEGHLAILNKYDVRKVNQVILKNMNLVQDHKTTHKLG</sequence>
<gene>
    <name evidence="1" type="ORF">HCN83_07590</name>
</gene>